<dbReference type="Pfam" id="PF04780">
    <property type="entry name" value="DUF629"/>
    <property type="match status" value="1"/>
</dbReference>
<reference evidence="3" key="1">
    <citation type="submission" date="2020-01" db="EMBL/GenBank/DDBJ databases">
        <title>Genome sequence of Kobresia littledalei, the first chromosome-level genome in the family Cyperaceae.</title>
        <authorList>
            <person name="Qu G."/>
        </authorList>
    </citation>
    <scope>NUCLEOTIDE SEQUENCE</scope>
    <source>
        <strain evidence="3">C.B.Clarke</strain>
        <tissue evidence="3">Leaf</tissue>
    </source>
</reference>
<accession>A0A833R1X5</accession>
<dbReference type="InterPro" id="IPR006865">
    <property type="entry name" value="DUF629"/>
</dbReference>
<evidence type="ECO:0000313" key="3">
    <source>
        <dbReference type="EMBL" id="KAF3328476.1"/>
    </source>
</evidence>
<dbReference type="EMBL" id="SWLB01000016">
    <property type="protein sequence ID" value="KAF3328476.1"/>
    <property type="molecule type" value="Genomic_DNA"/>
</dbReference>
<evidence type="ECO:0000259" key="2">
    <source>
        <dbReference type="PROSITE" id="PS50157"/>
    </source>
</evidence>
<keyword evidence="1" id="KW-0863">Zinc-finger</keyword>
<name>A0A833R1X5_9POAL</name>
<keyword evidence="1" id="KW-0862">Zinc</keyword>
<dbReference type="InterPro" id="IPR013087">
    <property type="entry name" value="Znf_C2H2_type"/>
</dbReference>
<keyword evidence="1" id="KW-0479">Metal-binding</keyword>
<proteinExistence type="predicted"/>
<dbReference type="AlphaFoldDB" id="A0A833R1X5"/>
<dbReference type="PROSITE" id="PS50157">
    <property type="entry name" value="ZINC_FINGER_C2H2_2"/>
    <property type="match status" value="1"/>
</dbReference>
<dbReference type="PROSITE" id="PS00028">
    <property type="entry name" value="ZINC_FINGER_C2H2_1"/>
    <property type="match status" value="1"/>
</dbReference>
<dbReference type="Proteomes" id="UP000623129">
    <property type="component" value="Unassembled WGS sequence"/>
</dbReference>
<evidence type="ECO:0000256" key="1">
    <source>
        <dbReference type="PROSITE-ProRule" id="PRU00042"/>
    </source>
</evidence>
<protein>
    <recommendedName>
        <fullName evidence="2">C2H2-type domain-containing protein</fullName>
    </recommendedName>
</protein>
<evidence type="ECO:0000313" key="4">
    <source>
        <dbReference type="Proteomes" id="UP000623129"/>
    </source>
</evidence>
<sequence length="400" mass="45783">MEVDSPSPVPEDKCGFDSSPYCIDPVNYRQPETSAWIAKEAVAYWESLDDSNKQEFLAVFDTRLVNFSREAIQAPWLADFLLDAIAFFELHNTWETYVCPNQDCLRLFKDDESLIIHLKCDHFSDIHPVAWPPPRHNLAQERWCADALRKMVWKPIVVEAALDLLSTMCLDHEHITMADVCAGSDRLNSLDWLFSEDLERKRLLLELEEGFQVLLAKQEQASFSLISDGFFMTMTAMASEHIFVDHPRRYNLCFLQCILAHSPLSFCMLEERRLSRFVELVKVMTQLVEQATVHYANRELDSAEGDFSWRKSVILDAPYVSIGADLFVSVQAGSLHYGGEESILASFCSTPSIPSIQIVPNKALVIFSHVQEILDQIRSSWLDLDCHRSWGSKCQLKHQT</sequence>
<gene>
    <name evidence="3" type="ORF">FCM35_KLT07082</name>
</gene>
<organism evidence="3 4">
    <name type="scientific">Carex littledalei</name>
    <dbReference type="NCBI Taxonomy" id="544730"/>
    <lineage>
        <taxon>Eukaryota</taxon>
        <taxon>Viridiplantae</taxon>
        <taxon>Streptophyta</taxon>
        <taxon>Embryophyta</taxon>
        <taxon>Tracheophyta</taxon>
        <taxon>Spermatophyta</taxon>
        <taxon>Magnoliopsida</taxon>
        <taxon>Liliopsida</taxon>
        <taxon>Poales</taxon>
        <taxon>Cyperaceae</taxon>
        <taxon>Cyperoideae</taxon>
        <taxon>Cariceae</taxon>
        <taxon>Carex</taxon>
        <taxon>Carex subgen. Euthyceras</taxon>
    </lineage>
</organism>
<keyword evidence="4" id="KW-1185">Reference proteome</keyword>
<comment type="caution">
    <text evidence="3">The sequence shown here is derived from an EMBL/GenBank/DDBJ whole genome shotgun (WGS) entry which is preliminary data.</text>
</comment>
<dbReference type="GO" id="GO:0008270">
    <property type="term" value="F:zinc ion binding"/>
    <property type="evidence" value="ECO:0007669"/>
    <property type="project" value="UniProtKB-KW"/>
</dbReference>
<feature type="domain" description="C2H2-type" evidence="2">
    <location>
        <begin position="97"/>
        <end position="127"/>
    </location>
</feature>